<evidence type="ECO:0000313" key="1">
    <source>
        <dbReference type="EMBL" id="PIT86881.1"/>
    </source>
</evidence>
<gene>
    <name evidence="1" type="ORF">COU33_00705</name>
</gene>
<evidence type="ECO:0000313" key="2">
    <source>
        <dbReference type="Proteomes" id="UP000229362"/>
    </source>
</evidence>
<sequence length="390" mass="41943">MHGLDHSQYMDVLKSSVNTHIASGLSETESVIKAVVALLDSHVIRKVRFEDQLREQNLALALKQTVEPEAAISYEAFLGPVNRIDEESFTTTTEPTEFWRDDARTELFHILCAAGASYEGFRAALPPIMRQYCDRIIGQDPVASASAPPVARAATSAAAGGRPQQSELRAAAAADLEKDYPPAIADQIKLLKDKLNDMNYDGTISSIESAVRTNSNASDYLRSHPASVNEMQHIEAVRRALEKNVKPGIFIFRSASPHLEISQRMVNATKANPYAAIYTKFFLQPLLALTKTAFDPKSDFVKILQAAAVIFPAFKKELLSDEVQYPVIFSEFVRRSGAVVSASATPAASAGTGGTVSSATALAFTPIEMLSVAATAPGAGGGVGRDIADD</sequence>
<name>A0A2M6W275_9BACT</name>
<dbReference type="EMBL" id="PFBZ01000029">
    <property type="protein sequence ID" value="PIT86881.1"/>
    <property type="molecule type" value="Genomic_DNA"/>
</dbReference>
<protein>
    <submittedName>
        <fullName evidence="1">Uncharacterized protein</fullName>
    </submittedName>
</protein>
<organism evidence="1 2">
    <name type="scientific">Candidatus Magasanikbacteria bacterium CG10_big_fil_rev_8_21_14_0_10_43_6</name>
    <dbReference type="NCBI Taxonomy" id="1974650"/>
    <lineage>
        <taxon>Bacteria</taxon>
        <taxon>Candidatus Magasanikiibacteriota</taxon>
    </lineage>
</organism>
<dbReference type="AlphaFoldDB" id="A0A2M6W275"/>
<comment type="caution">
    <text evidence="1">The sequence shown here is derived from an EMBL/GenBank/DDBJ whole genome shotgun (WGS) entry which is preliminary data.</text>
</comment>
<dbReference type="Proteomes" id="UP000229362">
    <property type="component" value="Unassembled WGS sequence"/>
</dbReference>
<accession>A0A2M6W275</accession>
<reference evidence="2" key="1">
    <citation type="submission" date="2017-09" db="EMBL/GenBank/DDBJ databases">
        <title>Depth-based differentiation of microbial function through sediment-hosted aquifers and enrichment of novel symbionts in the deep terrestrial subsurface.</title>
        <authorList>
            <person name="Probst A.J."/>
            <person name="Ladd B."/>
            <person name="Jarett J.K."/>
            <person name="Geller-Mcgrath D.E."/>
            <person name="Sieber C.M.K."/>
            <person name="Emerson J.B."/>
            <person name="Anantharaman K."/>
            <person name="Thomas B.C."/>
            <person name="Malmstrom R."/>
            <person name="Stieglmeier M."/>
            <person name="Klingl A."/>
            <person name="Woyke T."/>
            <person name="Ryan C.M."/>
            <person name="Banfield J.F."/>
        </authorList>
    </citation>
    <scope>NUCLEOTIDE SEQUENCE [LARGE SCALE GENOMIC DNA]</scope>
</reference>
<proteinExistence type="predicted"/>